<reference evidence="2 3" key="1">
    <citation type="journal article" date="2018" name="Nat. Biotechnol.">
        <title>A standardized bacterial taxonomy based on genome phylogeny substantially revises the tree of life.</title>
        <authorList>
            <person name="Parks D.H."/>
            <person name="Chuvochina M."/>
            <person name="Waite D.W."/>
            <person name="Rinke C."/>
            <person name="Skarshewski A."/>
            <person name="Chaumeil P.A."/>
            <person name="Hugenholtz P."/>
        </authorList>
    </citation>
    <scope>NUCLEOTIDE SEQUENCE [LARGE SCALE GENOMIC DNA]</scope>
    <source>
        <strain evidence="2">UBA11978</strain>
    </source>
</reference>
<dbReference type="PANTHER" id="PTHR46609">
    <property type="entry name" value="EXONUCLEASE, PHAGE-TYPE/RECB, C-TERMINAL DOMAIN-CONTAINING PROTEIN"/>
    <property type="match status" value="1"/>
</dbReference>
<dbReference type="InterPro" id="IPR019080">
    <property type="entry name" value="YqaJ_viral_recombinase"/>
</dbReference>
<feature type="domain" description="YqaJ viral recombinase" evidence="1">
    <location>
        <begin position="14"/>
        <end position="157"/>
    </location>
</feature>
<evidence type="ECO:0000313" key="3">
    <source>
        <dbReference type="Proteomes" id="UP000263517"/>
    </source>
</evidence>
<dbReference type="InterPro" id="IPR011335">
    <property type="entry name" value="Restrct_endonuc-II-like"/>
</dbReference>
<protein>
    <submittedName>
        <fullName evidence="2">Exonuclease</fullName>
    </submittedName>
</protein>
<proteinExistence type="predicted"/>
<keyword evidence="2" id="KW-0269">Exonuclease</keyword>
<dbReference type="PANTHER" id="PTHR46609:SF6">
    <property type="entry name" value="EXONUCLEASE, PHAGE-TYPE_RECB, C-TERMINAL DOMAIN-CONTAINING PROTEIN-RELATED"/>
    <property type="match status" value="1"/>
</dbReference>
<name>A0A350P7L6_9ALTE</name>
<comment type="caution">
    <text evidence="2">The sequence shown here is derived from an EMBL/GenBank/DDBJ whole genome shotgun (WGS) entry which is preliminary data.</text>
</comment>
<keyword evidence="2" id="KW-0540">Nuclease</keyword>
<evidence type="ECO:0000313" key="2">
    <source>
        <dbReference type="EMBL" id="HAW77283.1"/>
    </source>
</evidence>
<dbReference type="InterPro" id="IPR011604">
    <property type="entry name" value="PDDEXK-like_dom_sf"/>
</dbReference>
<dbReference type="Pfam" id="PF09588">
    <property type="entry name" value="YqaJ"/>
    <property type="match status" value="1"/>
</dbReference>
<dbReference type="Proteomes" id="UP000263517">
    <property type="component" value="Unassembled WGS sequence"/>
</dbReference>
<evidence type="ECO:0000259" key="1">
    <source>
        <dbReference type="Pfam" id="PF09588"/>
    </source>
</evidence>
<organism evidence="2 3">
    <name type="scientific">Alteromonas australica</name>
    <dbReference type="NCBI Taxonomy" id="589873"/>
    <lineage>
        <taxon>Bacteria</taxon>
        <taxon>Pseudomonadati</taxon>
        <taxon>Pseudomonadota</taxon>
        <taxon>Gammaproteobacteria</taxon>
        <taxon>Alteromonadales</taxon>
        <taxon>Alteromonadaceae</taxon>
        <taxon>Alteromonas/Salinimonas group</taxon>
        <taxon>Alteromonas</taxon>
    </lineage>
</organism>
<dbReference type="EMBL" id="DNAN01000574">
    <property type="protein sequence ID" value="HAW77283.1"/>
    <property type="molecule type" value="Genomic_DNA"/>
</dbReference>
<dbReference type="CDD" id="cd22343">
    <property type="entry name" value="PDDEXK_lambda_exonuclease-like"/>
    <property type="match status" value="1"/>
</dbReference>
<sequence>MCREIDCGGQGTEEWLRARLGVPSASNFSKVVTTAGKRSTSFNGYVNALIAEKLTGDPTYVKITEPMERGTSLEDEARAMYQLIEEVDVRQVDFIKHPNMEVGCSPDGLIDKEQDGLIGGLEIKCPLQGTHVEYLRAGKLPSKYLLQVQGCMFVTGRGFWDFMSYHPKMRPFMIRTYRDDDLINELVINLQEAVLMIDESVNKFQWDGVKI</sequence>
<accession>A0A350P7L6</accession>
<dbReference type="InterPro" id="IPR051703">
    <property type="entry name" value="NF-kappa-B_Signaling_Reg"/>
</dbReference>
<dbReference type="SUPFAM" id="SSF52980">
    <property type="entry name" value="Restriction endonuclease-like"/>
    <property type="match status" value="1"/>
</dbReference>
<keyword evidence="2" id="KW-0378">Hydrolase</keyword>
<dbReference type="AlphaFoldDB" id="A0A350P7L6"/>
<gene>
    <name evidence="2" type="ORF">DCW74_16290</name>
</gene>
<dbReference type="GO" id="GO:0004527">
    <property type="term" value="F:exonuclease activity"/>
    <property type="evidence" value="ECO:0007669"/>
    <property type="project" value="UniProtKB-KW"/>
</dbReference>
<dbReference type="Gene3D" id="3.90.320.10">
    <property type="match status" value="1"/>
</dbReference>